<comment type="caution">
    <text evidence="1">The sequence shown here is derived from an EMBL/GenBank/DDBJ whole genome shotgun (WGS) entry which is preliminary data.</text>
</comment>
<name>A0ABV9B3Z6_9ACTN</name>
<dbReference type="RefSeq" id="WP_381169127.1">
    <property type="nucleotide sequence ID" value="NZ_JBHSFK010000031.1"/>
</dbReference>
<dbReference type="Gene3D" id="3.90.180.10">
    <property type="entry name" value="Medium-chain alcohol dehydrogenases, catalytic domain"/>
    <property type="match status" value="1"/>
</dbReference>
<keyword evidence="2" id="KW-1185">Reference proteome</keyword>
<reference evidence="2" key="1">
    <citation type="journal article" date="2019" name="Int. J. Syst. Evol. Microbiol.">
        <title>The Global Catalogue of Microorganisms (GCM) 10K type strain sequencing project: providing services to taxonomists for standard genome sequencing and annotation.</title>
        <authorList>
            <consortium name="The Broad Institute Genomics Platform"/>
            <consortium name="The Broad Institute Genome Sequencing Center for Infectious Disease"/>
            <person name="Wu L."/>
            <person name="Ma J."/>
        </authorList>
    </citation>
    <scope>NUCLEOTIDE SEQUENCE [LARGE SCALE GENOMIC DNA]</scope>
    <source>
        <strain evidence="2">CGMCC 4.7177</strain>
    </source>
</reference>
<dbReference type="Gene3D" id="3.40.50.720">
    <property type="entry name" value="NAD(P)-binding Rossmann-like Domain"/>
    <property type="match status" value="1"/>
</dbReference>
<accession>A0ABV9B3Z6</accession>
<dbReference type="Proteomes" id="UP001595839">
    <property type="component" value="Unassembled WGS sequence"/>
</dbReference>
<evidence type="ECO:0000313" key="1">
    <source>
        <dbReference type="EMBL" id="MFC4505153.1"/>
    </source>
</evidence>
<protein>
    <submittedName>
        <fullName evidence="1">Zinc-binding dehydrogenase</fullName>
    </submittedName>
</protein>
<evidence type="ECO:0000313" key="2">
    <source>
        <dbReference type="Proteomes" id="UP001595839"/>
    </source>
</evidence>
<proteinExistence type="predicted"/>
<dbReference type="EMBL" id="JBHSFK010000031">
    <property type="protein sequence ID" value="MFC4505153.1"/>
    <property type="molecule type" value="Genomic_DNA"/>
</dbReference>
<gene>
    <name evidence="1" type="ORF">ACFPIH_37700</name>
</gene>
<organism evidence="1 2">
    <name type="scientific">Streptomyces vulcanius</name>
    <dbReference type="NCBI Taxonomy" id="1441876"/>
    <lineage>
        <taxon>Bacteria</taxon>
        <taxon>Bacillati</taxon>
        <taxon>Actinomycetota</taxon>
        <taxon>Actinomycetes</taxon>
        <taxon>Kitasatosporales</taxon>
        <taxon>Streptomycetaceae</taxon>
        <taxon>Streptomyces</taxon>
    </lineage>
</organism>
<sequence>MTLAARGRLRVAVEQTLPLPDVAKAHELVETGRVKGKIVIVP</sequence>
<dbReference type="Pfam" id="PF13602">
    <property type="entry name" value="ADH_zinc_N_2"/>
    <property type="match status" value="1"/>
</dbReference>